<reference evidence="1" key="1">
    <citation type="submission" date="2021-04" db="EMBL/GenBank/DDBJ databases">
        <title>Whole genome sequencing of Enterococci isolates from hospitalized patients.</title>
        <authorList>
            <person name="Ogoti B.M."/>
            <person name="Onyambu F.G."/>
        </authorList>
    </citation>
    <scope>NUCLEOTIDE SEQUENCE</scope>
    <source>
        <strain evidence="1">242</strain>
    </source>
</reference>
<gene>
    <name evidence="1" type="ORF">KEH51_25340</name>
</gene>
<dbReference type="SUPFAM" id="SSF52540">
    <property type="entry name" value="P-loop containing nucleoside triphosphate hydrolases"/>
    <property type="match status" value="1"/>
</dbReference>
<dbReference type="InterPro" id="IPR027417">
    <property type="entry name" value="P-loop_NTPase"/>
</dbReference>
<dbReference type="Gene3D" id="3.40.50.300">
    <property type="entry name" value="P-loop containing nucleotide triphosphate hydrolases"/>
    <property type="match status" value="1"/>
</dbReference>
<sequence>MLKSGHKVIVDTTNRTRKRRKQWRRVAKEFGLTLEIYQVDTDYETCKARNKDLMRLPQDVLKQIHKEYQKPTSDEGTIIMVN</sequence>
<proteinExistence type="predicted"/>
<dbReference type="AlphaFoldDB" id="A0A941FR01"/>
<accession>A0A941FR01</accession>
<dbReference type="Pfam" id="PF13671">
    <property type="entry name" value="AAA_33"/>
    <property type="match status" value="1"/>
</dbReference>
<dbReference type="EMBL" id="JAGTPW010000064">
    <property type="protein sequence ID" value="MBR8646030.1"/>
    <property type="molecule type" value="Genomic_DNA"/>
</dbReference>
<name>A0A941FR01_9BACI</name>
<protein>
    <submittedName>
        <fullName evidence="1">AAA family ATPase</fullName>
    </submittedName>
</protein>
<dbReference type="Proteomes" id="UP000680045">
    <property type="component" value="Unassembled WGS sequence"/>
</dbReference>
<evidence type="ECO:0000313" key="1">
    <source>
        <dbReference type="EMBL" id="MBR8646030.1"/>
    </source>
</evidence>
<organism evidence="1 2">
    <name type="scientific">Peribacillus frigoritolerans</name>
    <dbReference type="NCBI Taxonomy" id="450367"/>
    <lineage>
        <taxon>Bacteria</taxon>
        <taxon>Bacillati</taxon>
        <taxon>Bacillota</taxon>
        <taxon>Bacilli</taxon>
        <taxon>Bacillales</taxon>
        <taxon>Bacillaceae</taxon>
        <taxon>Peribacillus</taxon>
    </lineage>
</organism>
<evidence type="ECO:0000313" key="2">
    <source>
        <dbReference type="Proteomes" id="UP000680045"/>
    </source>
</evidence>
<comment type="caution">
    <text evidence="1">The sequence shown here is derived from an EMBL/GenBank/DDBJ whole genome shotgun (WGS) entry which is preliminary data.</text>
</comment>